<feature type="region of interest" description="Disordered" evidence="11">
    <location>
        <begin position="337"/>
        <end position="356"/>
    </location>
</feature>
<organism evidence="13 14">
    <name type="scientific">Beauveria bassiana D1-5</name>
    <dbReference type="NCBI Taxonomy" id="1245745"/>
    <lineage>
        <taxon>Eukaryota</taxon>
        <taxon>Fungi</taxon>
        <taxon>Dikarya</taxon>
        <taxon>Ascomycota</taxon>
        <taxon>Pezizomycotina</taxon>
        <taxon>Sordariomycetes</taxon>
        <taxon>Hypocreomycetidae</taxon>
        <taxon>Hypocreales</taxon>
        <taxon>Cordycipitaceae</taxon>
        <taxon>Beauveria</taxon>
    </lineage>
</organism>
<feature type="region of interest" description="Disordered" evidence="11">
    <location>
        <begin position="379"/>
        <end position="402"/>
    </location>
</feature>
<feature type="compositionally biased region" description="Low complexity" evidence="11">
    <location>
        <begin position="536"/>
        <end position="564"/>
    </location>
</feature>
<dbReference type="SMART" id="SM00311">
    <property type="entry name" value="PWI"/>
    <property type="match status" value="1"/>
</dbReference>
<dbReference type="Gene3D" id="1.20.1390.10">
    <property type="entry name" value="PWI domain"/>
    <property type="match status" value="1"/>
</dbReference>
<feature type="compositionally biased region" description="Low complexity" evidence="11">
    <location>
        <begin position="380"/>
        <end position="398"/>
    </location>
</feature>
<evidence type="ECO:0000256" key="8">
    <source>
        <dbReference type="ARBA" id="ARBA00023163"/>
    </source>
</evidence>
<keyword evidence="5" id="KW-0156">Chromatin regulator</keyword>
<dbReference type="HOGENOM" id="CLU_448317_0_0_1"/>
<dbReference type="GO" id="GO:0005681">
    <property type="term" value="C:spliceosomal complex"/>
    <property type="evidence" value="ECO:0007669"/>
    <property type="project" value="TreeGrafter"/>
</dbReference>
<dbReference type="SUPFAM" id="SSF101233">
    <property type="entry name" value="PWI domain"/>
    <property type="match status" value="1"/>
</dbReference>
<gene>
    <name evidence="13" type="ORF">BBAD15_g2594</name>
</gene>
<evidence type="ECO:0000256" key="9">
    <source>
        <dbReference type="ARBA" id="ARBA00023242"/>
    </source>
</evidence>
<evidence type="ECO:0000259" key="12">
    <source>
        <dbReference type="PROSITE" id="PS51025"/>
    </source>
</evidence>
<feature type="region of interest" description="Disordered" evidence="11">
    <location>
        <begin position="509"/>
        <end position="609"/>
    </location>
</feature>
<evidence type="ECO:0000256" key="11">
    <source>
        <dbReference type="SAM" id="MobiDB-lite"/>
    </source>
</evidence>
<keyword evidence="6" id="KW-0805">Transcription regulation</keyword>
<keyword evidence="9" id="KW-0539">Nucleus</keyword>
<dbReference type="GO" id="GO:0006397">
    <property type="term" value="P:mRNA processing"/>
    <property type="evidence" value="ECO:0007669"/>
    <property type="project" value="UniProtKB-KW"/>
</dbReference>
<proteinExistence type="inferred from homology"/>
<evidence type="ECO:0000256" key="4">
    <source>
        <dbReference type="ARBA" id="ARBA00022664"/>
    </source>
</evidence>
<dbReference type="GO" id="GO:0003723">
    <property type="term" value="F:RNA binding"/>
    <property type="evidence" value="ECO:0007669"/>
    <property type="project" value="TreeGrafter"/>
</dbReference>
<evidence type="ECO:0000256" key="2">
    <source>
        <dbReference type="ARBA" id="ARBA00010916"/>
    </source>
</evidence>
<dbReference type="OrthoDB" id="163257at2759"/>
<dbReference type="AlphaFoldDB" id="A0A0A2VZB1"/>
<reference evidence="13 14" key="1">
    <citation type="submission" date="2012-10" db="EMBL/GenBank/DDBJ databases">
        <title>Genome sequencing and analysis of entomopathogenic fungi Beauveria bassiana D1-5.</title>
        <authorList>
            <person name="Li Q."/>
            <person name="Wang L."/>
            <person name="Zhang Z."/>
            <person name="Wang Q."/>
            <person name="Ren J."/>
            <person name="Wang M."/>
            <person name="Xu W."/>
            <person name="Wang J."/>
            <person name="Lu Y."/>
            <person name="Du Q."/>
            <person name="Sun Z."/>
        </authorList>
    </citation>
    <scope>NUCLEOTIDE SEQUENCE [LARGE SCALE GENOMIC DNA]</scope>
    <source>
        <strain evidence="13 14">D1-5</strain>
    </source>
</reference>
<dbReference type="GO" id="GO:0048024">
    <property type="term" value="P:regulation of mRNA splicing, via spliceosome"/>
    <property type="evidence" value="ECO:0007669"/>
    <property type="project" value="TreeGrafter"/>
</dbReference>
<evidence type="ECO:0000256" key="7">
    <source>
        <dbReference type="ARBA" id="ARBA00023054"/>
    </source>
</evidence>
<dbReference type="Pfam" id="PF09340">
    <property type="entry name" value="NuA4"/>
    <property type="match status" value="1"/>
</dbReference>
<protein>
    <recommendedName>
        <fullName evidence="3">Chromatin modification-related protein EAF6</fullName>
    </recommendedName>
</protein>
<feature type="coiled-coil region" evidence="10">
    <location>
        <begin position="450"/>
        <end position="477"/>
    </location>
</feature>
<dbReference type="InterPro" id="IPR036483">
    <property type="entry name" value="PWI_dom_sf"/>
</dbReference>
<evidence type="ECO:0000313" key="14">
    <source>
        <dbReference type="Proteomes" id="UP000030106"/>
    </source>
</evidence>
<comment type="similarity">
    <text evidence="2">Belongs to the EAF6 family.</text>
</comment>
<dbReference type="PANTHER" id="PTHR23148">
    <property type="entry name" value="SERINE/ARGININE REGULATED NUCLEAR MATRIX PROTEIN"/>
    <property type="match status" value="1"/>
</dbReference>
<dbReference type="InterPro" id="IPR015418">
    <property type="entry name" value="Eaf6"/>
</dbReference>
<dbReference type="EMBL" id="ANFO01000187">
    <property type="protein sequence ID" value="KGQ11677.1"/>
    <property type="molecule type" value="Genomic_DNA"/>
</dbReference>
<dbReference type="GO" id="GO:0000123">
    <property type="term" value="C:histone acetyltransferase complex"/>
    <property type="evidence" value="ECO:0007669"/>
    <property type="project" value="InterPro"/>
</dbReference>
<keyword evidence="7 10" id="KW-0175">Coiled coil</keyword>
<dbReference type="PANTHER" id="PTHR23148:SF0">
    <property type="entry name" value="SERINE_ARGININE REPETITIVE MATRIX PROTEIN 1"/>
    <property type="match status" value="1"/>
</dbReference>
<evidence type="ECO:0000256" key="10">
    <source>
        <dbReference type="SAM" id="Coils"/>
    </source>
</evidence>
<evidence type="ECO:0000313" key="13">
    <source>
        <dbReference type="EMBL" id="KGQ11677.1"/>
    </source>
</evidence>
<accession>A0A0A2VZB1</accession>
<feature type="region of interest" description="Disordered" evidence="11">
    <location>
        <begin position="408"/>
        <end position="427"/>
    </location>
</feature>
<name>A0A0A2VZB1_BEABA</name>
<evidence type="ECO:0000256" key="5">
    <source>
        <dbReference type="ARBA" id="ARBA00022853"/>
    </source>
</evidence>
<sequence>MASRTDARLLKSTKFPPEFSKKVDMQKVNLGVMKKWIASRISEILGNEDDVVIEMCFNLIDGPRYIQLTGFLDKDTAAFCKELWKLFLSAQDSPQGVPKELLEAKKLELIQEKAKRPTMLETAAMNPTGASAICPLPTIKIEETDHEIEAIIAKAAGMTARSTIAGMLDPSRDCDLLMREIGCPGVHLMAIATYHADEMHHNVDVDEIADLRGLAQHHHPEDQVPHHAVALVPLRADEEIHRDAEIRNESDRGPDHARFGDAQIDQADMKIKIGYLLQRERADKILEADLVAEVDLHPYHLRLVALEAIHRQTAEAGAGATAKAGAEAGLKAVARARARAGAGAHRPGRPRDETMRDQQLEDATAPQHLFLRAALDNRAPATPTSSSSYSEPSPSNTPNIRELSNVPAASYTGIPPHPPKLRDTTARETEMADNKLAGASEGPQPTMTEYKKSQARVRELVEKRRLLERRLNQVEEGIIQKESAYLENTPSGNIITGFDNYMKGISGAAAQRRKTGPMDQNRVFSRSSISYRPNVSESTTPGSTPGSLAPTPVSASLSGSTPSAVGGGGGGNSKVSKKKKQLQQQQETEDSENDGQTAKKRTAFGASRK</sequence>
<feature type="domain" description="PWI" evidence="12">
    <location>
        <begin position="12"/>
        <end position="104"/>
    </location>
</feature>
<dbReference type="Pfam" id="PF01480">
    <property type="entry name" value="PWI"/>
    <property type="match status" value="1"/>
</dbReference>
<evidence type="ECO:0000256" key="1">
    <source>
        <dbReference type="ARBA" id="ARBA00004123"/>
    </source>
</evidence>
<dbReference type="InterPro" id="IPR002483">
    <property type="entry name" value="PWI_dom"/>
</dbReference>
<feature type="compositionally biased region" description="Basic residues" evidence="11">
    <location>
        <begin position="598"/>
        <end position="609"/>
    </location>
</feature>
<dbReference type="InterPro" id="IPR052225">
    <property type="entry name" value="Ser/Arg_repetitive_matrix"/>
</dbReference>
<dbReference type="eggNOG" id="KOG2146">
    <property type="taxonomic scope" value="Eukaryota"/>
</dbReference>
<comment type="caution">
    <text evidence="13">The sequence shown here is derived from an EMBL/GenBank/DDBJ whole genome shotgun (WGS) entry which is preliminary data.</text>
</comment>
<dbReference type="STRING" id="1245745.A0A0A2VZB1"/>
<evidence type="ECO:0000256" key="6">
    <source>
        <dbReference type="ARBA" id="ARBA00023015"/>
    </source>
</evidence>
<keyword evidence="4" id="KW-0507">mRNA processing</keyword>
<keyword evidence="8" id="KW-0804">Transcription</keyword>
<dbReference type="PROSITE" id="PS51025">
    <property type="entry name" value="PWI"/>
    <property type="match status" value="1"/>
</dbReference>
<comment type="subcellular location">
    <subcellularLocation>
        <location evidence="1">Nucleus</location>
    </subcellularLocation>
</comment>
<dbReference type="GO" id="GO:0006325">
    <property type="term" value="P:chromatin organization"/>
    <property type="evidence" value="ECO:0007669"/>
    <property type="project" value="UniProtKB-KW"/>
</dbReference>
<dbReference type="Proteomes" id="UP000030106">
    <property type="component" value="Unassembled WGS sequence"/>
</dbReference>
<feature type="compositionally biased region" description="Polar residues" evidence="11">
    <location>
        <begin position="522"/>
        <end position="535"/>
    </location>
</feature>
<evidence type="ECO:0000256" key="3">
    <source>
        <dbReference type="ARBA" id="ARBA00018504"/>
    </source>
</evidence>